<feature type="active site" evidence="2">
    <location>
        <position position="234"/>
    </location>
</feature>
<evidence type="ECO:0000256" key="3">
    <source>
        <dbReference type="RuleBase" id="RU003345"/>
    </source>
</evidence>
<dbReference type="InterPro" id="IPR029510">
    <property type="entry name" value="Ald_DH_CS_GLU"/>
</dbReference>
<dbReference type="Pfam" id="PF00171">
    <property type="entry name" value="Aldedh"/>
    <property type="match status" value="1"/>
</dbReference>
<evidence type="ECO:0000313" key="5">
    <source>
        <dbReference type="EMBL" id="MCF3947698.1"/>
    </source>
</evidence>
<reference evidence="5 6" key="1">
    <citation type="submission" date="2022-01" db="EMBL/GenBank/DDBJ databases">
        <authorList>
            <person name="Won M."/>
            <person name="Kim S.-J."/>
            <person name="Kwon S.-W."/>
        </authorList>
    </citation>
    <scope>NUCLEOTIDE SEQUENCE [LARGE SCALE GENOMIC DNA]</scope>
    <source>
        <strain evidence="5 6">KCTC 23505</strain>
    </source>
</reference>
<evidence type="ECO:0000256" key="2">
    <source>
        <dbReference type="PROSITE-ProRule" id="PRU10007"/>
    </source>
</evidence>
<evidence type="ECO:0000259" key="4">
    <source>
        <dbReference type="Pfam" id="PF00171"/>
    </source>
</evidence>
<dbReference type="InterPro" id="IPR016163">
    <property type="entry name" value="Ald_DH_C"/>
</dbReference>
<gene>
    <name evidence="5" type="ORF">L2A60_13525</name>
</gene>
<proteinExistence type="inferred from homology"/>
<dbReference type="EMBL" id="JAKGBZ010000028">
    <property type="protein sequence ID" value="MCF3947698.1"/>
    <property type="molecule type" value="Genomic_DNA"/>
</dbReference>
<accession>A0ABS9DYD3</accession>
<sequence>MHGATGTHSIISPADGRVVAVRPLADRAAIDRALDRAVVAQRLWRGVTLAERMAISARFVDAFAASGEAIAAELTAQMGRPIGQTPGEIRGFADRGRAMIALAEEALTPVRPEPIAGFERFVRREPLGVVYVIGAWNYPYLITVNSVVPALLAGNAVVLKQAPQTLLCAERFAEAFAEAGLPEGVFQYLHMSNENAEAVIGDRRVDFIAFTGSVATGHRVVQAASHRFAGVGLELGGKDPAYVRRDADLDHAVANLVDGAFFNSGQSCCAIERIYVDAAIHDAFVERFAALTRQYRLGNPLDAETTLGPLVDARAADFVRGQIAEATARGARALIDEKAFAASVPGTPYLAPQVLIGVDHEMDVMRRESFGPVVGIMKVASDREALALMNDSPYGLTASLWTQDVEAARSLGDAIDTGTVFMNRCDYLDPLLAWVGAKESGRGCTLSRIGFEHLTRPKSFHLRTAA</sequence>
<dbReference type="Gene3D" id="3.40.605.10">
    <property type="entry name" value="Aldehyde Dehydrogenase, Chain A, domain 1"/>
    <property type="match status" value="1"/>
</dbReference>
<evidence type="ECO:0000313" key="6">
    <source>
        <dbReference type="Proteomes" id="UP001521209"/>
    </source>
</evidence>
<comment type="caution">
    <text evidence="5">The sequence shown here is derived from an EMBL/GenBank/DDBJ whole genome shotgun (WGS) entry which is preliminary data.</text>
</comment>
<dbReference type="CDD" id="cd07102">
    <property type="entry name" value="ALDH_EDX86601"/>
    <property type="match status" value="1"/>
</dbReference>
<dbReference type="InterPro" id="IPR016160">
    <property type="entry name" value="Ald_DH_CS_CYS"/>
</dbReference>
<dbReference type="InterPro" id="IPR016161">
    <property type="entry name" value="Ald_DH/histidinol_DH"/>
</dbReference>
<dbReference type="SUPFAM" id="SSF53720">
    <property type="entry name" value="ALDH-like"/>
    <property type="match status" value="1"/>
</dbReference>
<dbReference type="Proteomes" id="UP001521209">
    <property type="component" value="Unassembled WGS sequence"/>
</dbReference>
<evidence type="ECO:0000256" key="1">
    <source>
        <dbReference type="ARBA" id="ARBA00023002"/>
    </source>
</evidence>
<name>A0ABS9DYD3_9PROT</name>
<dbReference type="PROSITE" id="PS00070">
    <property type="entry name" value="ALDEHYDE_DEHYDR_CYS"/>
    <property type="match status" value="1"/>
</dbReference>
<comment type="similarity">
    <text evidence="3">Belongs to the aldehyde dehydrogenase family.</text>
</comment>
<dbReference type="PANTHER" id="PTHR11699">
    <property type="entry name" value="ALDEHYDE DEHYDROGENASE-RELATED"/>
    <property type="match status" value="1"/>
</dbReference>
<dbReference type="InterPro" id="IPR016162">
    <property type="entry name" value="Ald_DH_N"/>
</dbReference>
<dbReference type="Gene3D" id="3.40.309.10">
    <property type="entry name" value="Aldehyde Dehydrogenase, Chain A, domain 2"/>
    <property type="match status" value="1"/>
</dbReference>
<dbReference type="RefSeq" id="WP_235704959.1">
    <property type="nucleotide sequence ID" value="NZ_JAKGBZ010000028.1"/>
</dbReference>
<protein>
    <submittedName>
        <fullName evidence="5">Aldehyde dehydrogenase family protein</fullName>
    </submittedName>
</protein>
<organism evidence="5 6">
    <name type="scientific">Acidiphilium iwatense</name>
    <dbReference type="NCBI Taxonomy" id="768198"/>
    <lineage>
        <taxon>Bacteria</taxon>
        <taxon>Pseudomonadati</taxon>
        <taxon>Pseudomonadota</taxon>
        <taxon>Alphaproteobacteria</taxon>
        <taxon>Acetobacterales</taxon>
        <taxon>Acidocellaceae</taxon>
        <taxon>Acidiphilium</taxon>
    </lineage>
</organism>
<dbReference type="InterPro" id="IPR015590">
    <property type="entry name" value="Aldehyde_DH_dom"/>
</dbReference>
<feature type="domain" description="Aldehyde dehydrogenase" evidence="4">
    <location>
        <begin position="6"/>
        <end position="459"/>
    </location>
</feature>
<keyword evidence="1 3" id="KW-0560">Oxidoreductase</keyword>
<dbReference type="PROSITE" id="PS00687">
    <property type="entry name" value="ALDEHYDE_DEHYDR_GLU"/>
    <property type="match status" value="1"/>
</dbReference>
<keyword evidence="6" id="KW-1185">Reference proteome</keyword>